<dbReference type="PROSITE" id="PS51144">
    <property type="entry name" value="ALPHA_CA_2"/>
    <property type="match status" value="1"/>
</dbReference>
<keyword evidence="5" id="KW-0472">Membrane</keyword>
<feature type="signal peptide" evidence="6">
    <location>
        <begin position="1"/>
        <end position="27"/>
    </location>
</feature>
<evidence type="ECO:0000259" key="7">
    <source>
        <dbReference type="PROSITE" id="PS51144"/>
    </source>
</evidence>
<organism evidence="8 9">
    <name type="scientific">Hibiscus syriacus</name>
    <name type="common">Rose of Sharon</name>
    <dbReference type="NCBI Taxonomy" id="106335"/>
    <lineage>
        <taxon>Eukaryota</taxon>
        <taxon>Viridiplantae</taxon>
        <taxon>Streptophyta</taxon>
        <taxon>Embryophyta</taxon>
        <taxon>Tracheophyta</taxon>
        <taxon>Spermatophyta</taxon>
        <taxon>Magnoliopsida</taxon>
        <taxon>eudicotyledons</taxon>
        <taxon>Gunneridae</taxon>
        <taxon>Pentapetalae</taxon>
        <taxon>rosids</taxon>
        <taxon>malvids</taxon>
        <taxon>Malvales</taxon>
        <taxon>Malvaceae</taxon>
        <taxon>Malvoideae</taxon>
        <taxon>Hibiscus</taxon>
    </lineage>
</organism>
<feature type="transmembrane region" description="Helical" evidence="5">
    <location>
        <begin position="284"/>
        <end position="307"/>
    </location>
</feature>
<dbReference type="PROSITE" id="PS00162">
    <property type="entry name" value="ALPHA_CA_1"/>
    <property type="match status" value="1"/>
</dbReference>
<dbReference type="Proteomes" id="UP000436088">
    <property type="component" value="Unassembled WGS sequence"/>
</dbReference>
<evidence type="ECO:0000313" key="9">
    <source>
        <dbReference type="Proteomes" id="UP000436088"/>
    </source>
</evidence>
<evidence type="ECO:0000256" key="2">
    <source>
        <dbReference type="ARBA" id="ARBA00012925"/>
    </source>
</evidence>
<proteinExistence type="predicted"/>
<evidence type="ECO:0000256" key="6">
    <source>
        <dbReference type="SAM" id="SignalP"/>
    </source>
</evidence>
<keyword evidence="5" id="KW-1133">Transmembrane helix</keyword>
<keyword evidence="5" id="KW-0812">Transmembrane</keyword>
<evidence type="ECO:0000256" key="3">
    <source>
        <dbReference type="ARBA" id="ARBA00023239"/>
    </source>
</evidence>
<comment type="caution">
    <text evidence="8">The sequence shown here is derived from an EMBL/GenBank/DDBJ whole genome shotgun (WGS) entry which is preliminary data.</text>
</comment>
<gene>
    <name evidence="8" type="ORF">F3Y22_tig00110319pilonHSYRG00545</name>
</gene>
<comment type="catalytic activity">
    <reaction evidence="4">
        <text>hydrogencarbonate + H(+) = CO2 + H2O</text>
        <dbReference type="Rhea" id="RHEA:10748"/>
        <dbReference type="ChEBI" id="CHEBI:15377"/>
        <dbReference type="ChEBI" id="CHEBI:15378"/>
        <dbReference type="ChEBI" id="CHEBI:16526"/>
        <dbReference type="ChEBI" id="CHEBI:17544"/>
        <dbReference type="EC" id="4.2.1.1"/>
    </reaction>
</comment>
<dbReference type="Pfam" id="PF00194">
    <property type="entry name" value="Carb_anhydrase"/>
    <property type="match status" value="1"/>
</dbReference>
<accession>A0A6A3B5F0</accession>
<reference evidence="8" key="1">
    <citation type="submission" date="2019-09" db="EMBL/GenBank/DDBJ databases">
        <title>Draft genome information of white flower Hibiscus syriacus.</title>
        <authorList>
            <person name="Kim Y.-M."/>
        </authorList>
    </citation>
    <scope>NUCLEOTIDE SEQUENCE [LARGE SCALE GENOMIC DNA]</scope>
    <source>
        <strain evidence="8">YM2019G1</strain>
    </source>
</reference>
<dbReference type="InterPro" id="IPR007877">
    <property type="entry name" value="DUF707"/>
</dbReference>
<dbReference type="GO" id="GO:0008270">
    <property type="term" value="F:zinc ion binding"/>
    <property type="evidence" value="ECO:0007669"/>
    <property type="project" value="InterPro"/>
</dbReference>
<keyword evidence="9" id="KW-1185">Reference proteome</keyword>
<dbReference type="InterPro" id="IPR041891">
    <property type="entry name" value="Alpha_CA_prokaryot-like"/>
</dbReference>
<dbReference type="CDD" id="cd03124">
    <property type="entry name" value="alpha_CA_prokaryotic_like"/>
    <property type="match status" value="1"/>
</dbReference>
<sequence>MAKFQTKLFACSLVLLLVLQYSRLATSQEVEDESEFNYSENSERGPARWGEIHPEWGACSNGTMQSPIDMSNERVEIVSHLGRLKRSYKPANATLRNRGHDMMLSWEGEEAGLIEINGTEYALHQCHWHSPSEHTIDGRRFDLEAHLVHQSADGKIAVVGILYKIGRSDPFIASLGDHLAAITDITQGQRGVGVVDPRGIKFGSRKYYRYIGSLTVPPCTENVVWSFVRKVRTVTREQPFSPQGAYGRQVFLWPFYPLNKLQNSAIDMATMQRSGVLKKTKESALFVFTTILGLVFGFLIGISLPVFSRYMNYLPSSHRSSVDAAVSNDQVFFAVKSPKTTAGNVTPPPPMKRIHRNPRSDPRIARLPPRIIVPKSDLFLHRLWGLPTLDLKRKPKYLATFSVGIDQMNNIDACVRKFSADFQILLFHYDGRTNEWDRFDWSKRAIHVSVKKQTKWWYAKRFLHPDVVSSYEYIFIWDEDLGVEHFNAQRYIELVKKHGLEISQPGVDPDDGLTWQMTKRRDDLEVHKVTTEKPGWCLDQHLPPCAAFVEITAPVFSREAWRCVWYMIQNDLVYGWGLDFALRRCVDPAHEKIGVVDSQWGITKYGKCRGRGVRKRCKTERSMFQNRLASADEAYRVQSRAG</sequence>
<dbReference type="InterPro" id="IPR001148">
    <property type="entry name" value="CA_dom"/>
</dbReference>
<dbReference type="InterPro" id="IPR036398">
    <property type="entry name" value="CA_dom_sf"/>
</dbReference>
<dbReference type="AlphaFoldDB" id="A0A6A3B5F0"/>
<feature type="chain" id="PRO_5025527320" description="carbonic anhydrase" evidence="6">
    <location>
        <begin position="28"/>
        <end position="642"/>
    </location>
</feature>
<dbReference type="Gene3D" id="3.10.200.10">
    <property type="entry name" value="Alpha carbonic anhydrase"/>
    <property type="match status" value="1"/>
</dbReference>
<dbReference type="Pfam" id="PF05212">
    <property type="entry name" value="DUF707"/>
    <property type="match status" value="1"/>
</dbReference>
<dbReference type="PANTHER" id="PTHR31210">
    <property type="entry name" value="OS06G0731900 PROTEIN"/>
    <property type="match status" value="1"/>
</dbReference>
<keyword evidence="6" id="KW-0732">Signal</keyword>
<evidence type="ECO:0000256" key="5">
    <source>
        <dbReference type="SAM" id="Phobius"/>
    </source>
</evidence>
<evidence type="ECO:0000256" key="1">
    <source>
        <dbReference type="ARBA" id="ARBA00001947"/>
    </source>
</evidence>
<evidence type="ECO:0000256" key="4">
    <source>
        <dbReference type="ARBA" id="ARBA00048348"/>
    </source>
</evidence>
<name>A0A6A3B5F0_HIBSY</name>
<dbReference type="SUPFAM" id="SSF51069">
    <property type="entry name" value="Carbonic anhydrase"/>
    <property type="match status" value="1"/>
</dbReference>
<feature type="domain" description="Alpha-carbonic anhydrase" evidence="7">
    <location>
        <begin position="34"/>
        <end position="270"/>
    </location>
</feature>
<dbReference type="PANTHER" id="PTHR31210:SF43">
    <property type="entry name" value="STORAGE PROTEIN-RELATED"/>
    <property type="match status" value="1"/>
</dbReference>
<evidence type="ECO:0000313" key="8">
    <source>
        <dbReference type="EMBL" id="KAE8710887.1"/>
    </source>
</evidence>
<protein>
    <recommendedName>
        <fullName evidence="2">carbonic anhydrase</fullName>
        <ecNumber evidence="2">4.2.1.1</ecNumber>
    </recommendedName>
</protein>
<dbReference type="EMBL" id="VEPZ02000927">
    <property type="protein sequence ID" value="KAE8710887.1"/>
    <property type="molecule type" value="Genomic_DNA"/>
</dbReference>
<dbReference type="InterPro" id="IPR018338">
    <property type="entry name" value="Carbonic_anhydrase_a-class_CS"/>
</dbReference>
<dbReference type="SMART" id="SM01057">
    <property type="entry name" value="Carb_anhydrase"/>
    <property type="match status" value="1"/>
</dbReference>
<dbReference type="GO" id="GO:0004089">
    <property type="term" value="F:carbonate dehydratase activity"/>
    <property type="evidence" value="ECO:0007669"/>
    <property type="project" value="UniProtKB-EC"/>
</dbReference>
<keyword evidence="3" id="KW-0456">Lyase</keyword>
<comment type="cofactor">
    <cofactor evidence="1">
        <name>Zn(2+)</name>
        <dbReference type="ChEBI" id="CHEBI:29105"/>
    </cofactor>
</comment>
<dbReference type="EC" id="4.2.1.1" evidence="2"/>